<proteinExistence type="predicted"/>
<evidence type="ECO:0000256" key="2">
    <source>
        <dbReference type="SAM" id="SignalP"/>
    </source>
</evidence>
<keyword evidence="2" id="KW-0732">Signal</keyword>
<keyword evidence="4" id="KW-1185">Reference proteome</keyword>
<comment type="caution">
    <text evidence="3">The sequence shown here is derived from an EMBL/GenBank/DDBJ whole genome shotgun (WGS) entry which is preliminary data.</text>
</comment>
<evidence type="ECO:0000313" key="3">
    <source>
        <dbReference type="EMBL" id="MBB5283812.1"/>
    </source>
</evidence>
<dbReference type="Proteomes" id="UP000557307">
    <property type="component" value="Unassembled WGS sequence"/>
</dbReference>
<reference evidence="3 4" key="1">
    <citation type="submission" date="2020-08" db="EMBL/GenBank/DDBJ databases">
        <title>Genomic Encyclopedia of Type Strains, Phase IV (KMG-IV): sequencing the most valuable type-strain genomes for metagenomic binning, comparative biology and taxonomic classification.</title>
        <authorList>
            <person name="Goeker M."/>
        </authorList>
    </citation>
    <scope>NUCLEOTIDE SEQUENCE [LARGE SCALE GENOMIC DNA]</scope>
    <source>
        <strain evidence="3 4">DSM 105074</strain>
    </source>
</reference>
<evidence type="ECO:0000256" key="1">
    <source>
        <dbReference type="SAM" id="MobiDB-lite"/>
    </source>
</evidence>
<accession>A0A840TQJ3</accession>
<name>A0A840TQJ3_9BACT</name>
<feature type="region of interest" description="Disordered" evidence="1">
    <location>
        <begin position="155"/>
        <end position="184"/>
    </location>
</feature>
<dbReference type="RefSeq" id="WP_184173509.1">
    <property type="nucleotide sequence ID" value="NZ_JACHGF010000002.1"/>
</dbReference>
<evidence type="ECO:0008006" key="5">
    <source>
        <dbReference type="Google" id="ProtNLM"/>
    </source>
</evidence>
<organism evidence="3 4">
    <name type="scientific">Rhabdobacter roseus</name>
    <dbReference type="NCBI Taxonomy" id="1655419"/>
    <lineage>
        <taxon>Bacteria</taxon>
        <taxon>Pseudomonadati</taxon>
        <taxon>Bacteroidota</taxon>
        <taxon>Cytophagia</taxon>
        <taxon>Cytophagales</taxon>
        <taxon>Cytophagaceae</taxon>
        <taxon>Rhabdobacter</taxon>
    </lineage>
</organism>
<feature type="signal peptide" evidence="2">
    <location>
        <begin position="1"/>
        <end position="22"/>
    </location>
</feature>
<evidence type="ECO:0000313" key="4">
    <source>
        <dbReference type="Proteomes" id="UP000557307"/>
    </source>
</evidence>
<feature type="chain" id="PRO_5033011505" description="Lipoprotein" evidence="2">
    <location>
        <begin position="23"/>
        <end position="250"/>
    </location>
</feature>
<feature type="compositionally biased region" description="Basic and acidic residues" evidence="1">
    <location>
        <begin position="155"/>
        <end position="179"/>
    </location>
</feature>
<dbReference type="EMBL" id="JACHGF010000002">
    <property type="protein sequence ID" value="MBB5283812.1"/>
    <property type="molecule type" value="Genomic_DNA"/>
</dbReference>
<dbReference type="AlphaFoldDB" id="A0A840TQJ3"/>
<protein>
    <recommendedName>
        <fullName evidence="5">Lipoprotein</fullName>
    </recommendedName>
</protein>
<sequence length="250" mass="27788">MKRTISAAFLGLVIWGCQPATSDNTTAENTATAVAEKSNSASSEADGQCLFEYQTRLDQLLTKDEIAQHFPEDLSKATYKYETKYAPVNYQQAIYTWPSERIRKLKIGDRTMEVPSHNRLGVGDISQYKPDQNALNIFKSSYRTLTEEEKVKAREAMQEGLEKHTKDDGKKLSDTEKKAGNTLGGSLTDMAQFDSFEGIGDAAAWDAMDRALIVLKGRTVFRIYADVSADPQENKALAKKLAEVVLAKCK</sequence>
<gene>
    <name evidence="3" type="ORF">HNQ92_001938</name>
</gene>